<dbReference type="Pfam" id="PF02080">
    <property type="entry name" value="TrkA_C"/>
    <property type="match status" value="1"/>
</dbReference>
<keyword evidence="3" id="KW-0813">Transport</keyword>
<dbReference type="GO" id="GO:0006813">
    <property type="term" value="P:potassium ion transport"/>
    <property type="evidence" value="ECO:0007669"/>
    <property type="project" value="UniProtKB-KW"/>
</dbReference>
<feature type="transmembrane region" description="Helical" evidence="8">
    <location>
        <begin position="6"/>
        <end position="24"/>
    </location>
</feature>
<accession>A0A971S0K4</accession>
<dbReference type="PROSITE" id="PS51201">
    <property type="entry name" value="RCK_N"/>
    <property type="match status" value="1"/>
</dbReference>
<dbReference type="Gene3D" id="1.20.1530.20">
    <property type="match status" value="1"/>
</dbReference>
<dbReference type="GO" id="GO:1902600">
    <property type="term" value="P:proton transmembrane transport"/>
    <property type="evidence" value="ECO:0007669"/>
    <property type="project" value="InterPro"/>
</dbReference>
<organism evidence="11 12">
    <name type="scientific">Syntrophorhabdus aromaticivorans</name>
    <dbReference type="NCBI Taxonomy" id="328301"/>
    <lineage>
        <taxon>Bacteria</taxon>
        <taxon>Pseudomonadati</taxon>
        <taxon>Thermodesulfobacteriota</taxon>
        <taxon>Syntrophorhabdia</taxon>
        <taxon>Syntrophorhabdales</taxon>
        <taxon>Syntrophorhabdaceae</taxon>
        <taxon>Syntrophorhabdus</taxon>
    </lineage>
</organism>
<comment type="caution">
    <text evidence="11">The sequence shown here is derived from an EMBL/GenBank/DDBJ whole genome shotgun (WGS) entry which is preliminary data.</text>
</comment>
<dbReference type="PANTHER" id="PTHR42751:SF3">
    <property type="entry name" value="SODIUM_GLUTAMATE SYMPORTER"/>
    <property type="match status" value="1"/>
</dbReference>
<dbReference type="PANTHER" id="PTHR42751">
    <property type="entry name" value="SODIUM/HYDROGEN EXCHANGER FAMILY/TRKA DOMAIN PROTEIN"/>
    <property type="match status" value="1"/>
</dbReference>
<evidence type="ECO:0000256" key="7">
    <source>
        <dbReference type="ARBA" id="ARBA00023136"/>
    </source>
</evidence>
<evidence type="ECO:0000256" key="1">
    <source>
        <dbReference type="ARBA" id="ARBA00004141"/>
    </source>
</evidence>
<keyword evidence="5 8" id="KW-0812">Transmembrane</keyword>
<feature type="transmembrane region" description="Helical" evidence="8">
    <location>
        <begin position="31"/>
        <end position="49"/>
    </location>
</feature>
<feature type="transmembrane region" description="Helical" evidence="8">
    <location>
        <begin position="183"/>
        <end position="206"/>
    </location>
</feature>
<evidence type="ECO:0000256" key="3">
    <source>
        <dbReference type="ARBA" id="ARBA00022448"/>
    </source>
</evidence>
<evidence type="ECO:0000313" key="12">
    <source>
        <dbReference type="Proteomes" id="UP000777265"/>
    </source>
</evidence>
<dbReference type="EMBL" id="JAAYEE010000072">
    <property type="protein sequence ID" value="NLW34669.1"/>
    <property type="molecule type" value="Genomic_DNA"/>
</dbReference>
<feature type="transmembrane region" description="Helical" evidence="8">
    <location>
        <begin position="296"/>
        <end position="318"/>
    </location>
</feature>
<dbReference type="InterPro" id="IPR006153">
    <property type="entry name" value="Cation/H_exchanger_TM"/>
</dbReference>
<evidence type="ECO:0000259" key="10">
    <source>
        <dbReference type="PROSITE" id="PS51202"/>
    </source>
</evidence>
<feature type="transmembrane region" description="Helical" evidence="8">
    <location>
        <begin position="324"/>
        <end position="343"/>
    </location>
</feature>
<name>A0A971S0K4_9BACT</name>
<dbReference type="GO" id="GO:0015297">
    <property type="term" value="F:antiporter activity"/>
    <property type="evidence" value="ECO:0007669"/>
    <property type="project" value="InterPro"/>
</dbReference>
<feature type="transmembrane region" description="Helical" evidence="8">
    <location>
        <begin position="55"/>
        <end position="74"/>
    </location>
</feature>
<evidence type="ECO:0000313" key="11">
    <source>
        <dbReference type="EMBL" id="NLW34669.1"/>
    </source>
</evidence>
<dbReference type="Pfam" id="PF00999">
    <property type="entry name" value="Na_H_Exchanger"/>
    <property type="match status" value="1"/>
</dbReference>
<dbReference type="SUPFAM" id="SSF51735">
    <property type="entry name" value="NAD(P)-binding Rossmann-fold domains"/>
    <property type="match status" value="1"/>
</dbReference>
<dbReference type="SUPFAM" id="SSF116726">
    <property type="entry name" value="TrkA C-terminal domain-like"/>
    <property type="match status" value="1"/>
</dbReference>
<evidence type="ECO:0000259" key="9">
    <source>
        <dbReference type="PROSITE" id="PS51201"/>
    </source>
</evidence>
<dbReference type="Gene3D" id="3.40.50.720">
    <property type="entry name" value="NAD(P)-binding Rossmann-like Domain"/>
    <property type="match status" value="1"/>
</dbReference>
<keyword evidence="4" id="KW-0630">Potassium</keyword>
<comment type="similarity">
    <text evidence="2">Belongs to the monovalent cation:proton antiporter 2 (CPA2) transporter (TC 2.A.37) family.</text>
</comment>
<evidence type="ECO:0000256" key="2">
    <source>
        <dbReference type="ARBA" id="ARBA00005551"/>
    </source>
</evidence>
<keyword evidence="4" id="KW-0633">Potassium transport</keyword>
<keyword evidence="6 8" id="KW-1133">Transmembrane helix</keyword>
<feature type="domain" description="RCK N-terminal" evidence="9">
    <location>
        <begin position="410"/>
        <end position="527"/>
    </location>
</feature>
<protein>
    <recommendedName>
        <fullName evidence="13">Potassium transporter KefB</fullName>
    </recommendedName>
</protein>
<dbReference type="InterPro" id="IPR003148">
    <property type="entry name" value="RCK_N"/>
</dbReference>
<evidence type="ECO:0000256" key="6">
    <source>
        <dbReference type="ARBA" id="ARBA00022989"/>
    </source>
</evidence>
<feature type="domain" description="RCK C-terminal" evidence="10">
    <location>
        <begin position="577"/>
        <end position="660"/>
    </location>
</feature>
<sequence>MLVEYLSSLIVVFGFSAIVIYFLSKVGIPPIVGFLVGGIIIGPSGLNLVREVHEIEMLAELGVIMLMFTIGLEFSLKNLLRLRTFVLGGGAFQVFATIGATTLLSYMFISETLSQAIFNGILVSLSSTAIVFKIIMDRAEMHTPYGRISIGILIFQDLCVVLFILLLPVIAGQKVNAVDIGFTIAKAVFVVGTVLLFARWGVPWVLHEVVKTRSRELFIAAIIFFCIGTALLTSMLGLSLALGAFLAGVMISESEYAAQTVSDIVPLKESFSALFFISIGMLLNLNSLFRNALPVAVIVLIVIILKYLVAALSAYVAGQSPGNAFRAGLYLSQIGEFSFVVAITGKQAGLMTEGLYQIFLSTAVITMIATPFLISVSPAVSSRFAALPFVRPLEVMRKRRQREHYPRNLNDHVIVVGFGVNGANLAKVLRLSGIPYATVELNSETVRKAKNRGEPIYYGDGTSAVILRKIGVQSARVLVAAISDSSATRNVVRIARTENPYIYIIVRTKYLTEVDDLIRLGANEVIPEEFETSIEIFSNVLHHYHMPVNEIRDHIESIRADNYRTLRMTKLPKRQFDPTYDFVKEIHMETYRVTAMSKVIGQTLAETGLRAKTGVTVIAVKRGETMHEMPSPSFRLAPQDILVFIGKEGSIESAVTYLDEENMNVKEIGKG</sequence>
<feature type="transmembrane region" description="Helical" evidence="8">
    <location>
        <begin position="86"/>
        <end position="109"/>
    </location>
</feature>
<feature type="transmembrane region" description="Helical" evidence="8">
    <location>
        <begin position="218"/>
        <end position="251"/>
    </location>
</feature>
<comment type="subcellular location">
    <subcellularLocation>
        <location evidence="1">Membrane</location>
        <topology evidence="1">Multi-pass membrane protein</topology>
    </subcellularLocation>
</comment>
<dbReference type="PROSITE" id="PS51202">
    <property type="entry name" value="RCK_C"/>
    <property type="match status" value="1"/>
</dbReference>
<dbReference type="Gene3D" id="3.30.70.1450">
    <property type="entry name" value="Regulator of K+ conductance, C-terminal domain"/>
    <property type="match status" value="1"/>
</dbReference>
<dbReference type="Pfam" id="PF02254">
    <property type="entry name" value="TrkA_N"/>
    <property type="match status" value="1"/>
</dbReference>
<gene>
    <name evidence="11" type="ORF">GXY80_04185</name>
</gene>
<keyword evidence="4" id="KW-0406">Ion transport</keyword>
<dbReference type="InterPro" id="IPR038770">
    <property type="entry name" value="Na+/solute_symporter_sf"/>
</dbReference>
<dbReference type="AlphaFoldDB" id="A0A971S0K4"/>
<evidence type="ECO:0000256" key="5">
    <source>
        <dbReference type="ARBA" id="ARBA00022692"/>
    </source>
</evidence>
<dbReference type="Proteomes" id="UP000777265">
    <property type="component" value="Unassembled WGS sequence"/>
</dbReference>
<evidence type="ECO:0000256" key="8">
    <source>
        <dbReference type="SAM" id="Phobius"/>
    </source>
</evidence>
<reference evidence="11" key="2">
    <citation type="submission" date="2020-01" db="EMBL/GenBank/DDBJ databases">
        <authorList>
            <person name="Campanaro S."/>
        </authorList>
    </citation>
    <scope>NUCLEOTIDE SEQUENCE</scope>
    <source>
        <strain evidence="11">AS06rmzACSIP_7</strain>
    </source>
</reference>
<feature type="transmembrane region" description="Helical" evidence="8">
    <location>
        <begin position="355"/>
        <end position="374"/>
    </location>
</feature>
<dbReference type="GO" id="GO:0016020">
    <property type="term" value="C:membrane"/>
    <property type="evidence" value="ECO:0007669"/>
    <property type="project" value="UniProtKB-SubCell"/>
</dbReference>
<feature type="transmembrane region" description="Helical" evidence="8">
    <location>
        <begin position="271"/>
        <end position="289"/>
    </location>
</feature>
<reference evidence="11" key="1">
    <citation type="journal article" date="2020" name="Biotechnol. Biofuels">
        <title>New insights from the biogas microbiome by comprehensive genome-resolved metagenomics of nearly 1600 species originating from multiple anaerobic digesters.</title>
        <authorList>
            <person name="Campanaro S."/>
            <person name="Treu L."/>
            <person name="Rodriguez-R L.M."/>
            <person name="Kovalovszki A."/>
            <person name="Ziels R.M."/>
            <person name="Maus I."/>
            <person name="Zhu X."/>
            <person name="Kougias P.G."/>
            <person name="Basile A."/>
            <person name="Luo G."/>
            <person name="Schluter A."/>
            <person name="Konstantinidis K.T."/>
            <person name="Angelidaki I."/>
        </authorList>
    </citation>
    <scope>NUCLEOTIDE SEQUENCE</scope>
    <source>
        <strain evidence="11">AS06rmzACSIP_7</strain>
    </source>
</reference>
<dbReference type="GO" id="GO:0008324">
    <property type="term" value="F:monoatomic cation transmembrane transporter activity"/>
    <property type="evidence" value="ECO:0007669"/>
    <property type="project" value="InterPro"/>
</dbReference>
<dbReference type="InterPro" id="IPR036291">
    <property type="entry name" value="NAD(P)-bd_dom_sf"/>
</dbReference>
<proteinExistence type="inferred from homology"/>
<feature type="transmembrane region" description="Helical" evidence="8">
    <location>
        <begin position="115"/>
        <end position="136"/>
    </location>
</feature>
<evidence type="ECO:0008006" key="13">
    <source>
        <dbReference type="Google" id="ProtNLM"/>
    </source>
</evidence>
<feature type="transmembrane region" description="Helical" evidence="8">
    <location>
        <begin position="148"/>
        <end position="171"/>
    </location>
</feature>
<evidence type="ECO:0000256" key="4">
    <source>
        <dbReference type="ARBA" id="ARBA00022538"/>
    </source>
</evidence>
<keyword evidence="7 8" id="KW-0472">Membrane</keyword>
<dbReference type="InterPro" id="IPR006037">
    <property type="entry name" value="RCK_C"/>
</dbReference>
<dbReference type="InterPro" id="IPR036721">
    <property type="entry name" value="RCK_C_sf"/>
</dbReference>